<comment type="similarity">
    <text evidence="7">Belongs to the CrgA family.</text>
</comment>
<comment type="function">
    <text evidence="7">Involved in cell division.</text>
</comment>
<name>A0A1H1TNH5_9ACTN</name>
<keyword evidence="3 7" id="KW-0812">Transmembrane</keyword>
<protein>
    <recommendedName>
        <fullName evidence="7">Cell division protein CrgA</fullName>
    </recommendedName>
</protein>
<comment type="caution">
    <text evidence="7">Lacks conserved residue(s) required for the propagation of feature annotation.</text>
</comment>
<gene>
    <name evidence="7" type="primary">crgA</name>
    <name evidence="9" type="ORF">SAMN04489812_2467</name>
</gene>
<comment type="subcellular location">
    <subcellularLocation>
        <location evidence="7">Cell membrane</location>
        <topology evidence="7">Multi-pass membrane protein</topology>
    </subcellularLocation>
</comment>
<keyword evidence="10" id="KW-1185">Reference proteome</keyword>
<evidence type="ECO:0000256" key="6">
    <source>
        <dbReference type="ARBA" id="ARBA00023306"/>
    </source>
</evidence>
<evidence type="ECO:0000256" key="1">
    <source>
        <dbReference type="ARBA" id="ARBA00022475"/>
    </source>
</evidence>
<dbReference type="AlphaFoldDB" id="A0A1H1TNH5"/>
<organism evidence="9 10">
    <name type="scientific">Microlunatus soli</name>
    <dbReference type="NCBI Taxonomy" id="630515"/>
    <lineage>
        <taxon>Bacteria</taxon>
        <taxon>Bacillati</taxon>
        <taxon>Actinomycetota</taxon>
        <taxon>Actinomycetes</taxon>
        <taxon>Propionibacteriales</taxon>
        <taxon>Propionibacteriaceae</taxon>
        <taxon>Microlunatus</taxon>
    </lineage>
</organism>
<keyword evidence="6 7" id="KW-0131">Cell cycle</keyword>
<sequence>MPESKVRKAAAEKRKRSGAKSAADKAASTASKAGETSKSAASSVSSGAASGASSVRSRASRIVEETRPKRRWLLPVSILLAVLGLAWGALWLVDDKLIGFMDSLGKWNIAIAVVLVLAGVILFLALRPRRGTPYAPGGRRWVPPTFIGVGLLGVAWLVVYYVAGTMIPFMAALGNWNILIGMAGMAAAFIIATLWK</sequence>
<evidence type="ECO:0000256" key="5">
    <source>
        <dbReference type="ARBA" id="ARBA00023136"/>
    </source>
</evidence>
<feature type="transmembrane region" description="Helical" evidence="7">
    <location>
        <begin position="105"/>
        <end position="126"/>
    </location>
</feature>
<evidence type="ECO:0000256" key="2">
    <source>
        <dbReference type="ARBA" id="ARBA00022618"/>
    </source>
</evidence>
<evidence type="ECO:0000313" key="10">
    <source>
        <dbReference type="Proteomes" id="UP000199103"/>
    </source>
</evidence>
<feature type="region of interest" description="Disordered" evidence="8">
    <location>
        <begin position="1"/>
        <end position="50"/>
    </location>
</feature>
<dbReference type="Proteomes" id="UP000199103">
    <property type="component" value="Chromosome I"/>
</dbReference>
<accession>A0A1H1TNH5</accession>
<dbReference type="STRING" id="630515.SAMN04489812_2467"/>
<evidence type="ECO:0000313" key="9">
    <source>
        <dbReference type="EMBL" id="SDS61875.1"/>
    </source>
</evidence>
<reference evidence="9 10" key="1">
    <citation type="submission" date="2016-10" db="EMBL/GenBank/DDBJ databases">
        <authorList>
            <person name="de Groot N.N."/>
        </authorList>
    </citation>
    <scope>NUCLEOTIDE SEQUENCE [LARGE SCALE GENOMIC DNA]</scope>
    <source>
        <strain evidence="9 10">DSM 21800</strain>
    </source>
</reference>
<dbReference type="EMBL" id="LT629772">
    <property type="protein sequence ID" value="SDS61875.1"/>
    <property type="molecule type" value="Genomic_DNA"/>
</dbReference>
<evidence type="ECO:0000256" key="8">
    <source>
        <dbReference type="SAM" id="MobiDB-lite"/>
    </source>
</evidence>
<keyword evidence="4 7" id="KW-1133">Transmembrane helix</keyword>
<evidence type="ECO:0000256" key="4">
    <source>
        <dbReference type="ARBA" id="ARBA00022989"/>
    </source>
</evidence>
<dbReference type="GO" id="GO:0005886">
    <property type="term" value="C:plasma membrane"/>
    <property type="evidence" value="ECO:0007669"/>
    <property type="project" value="UniProtKB-SubCell"/>
</dbReference>
<keyword evidence="2 7" id="KW-0132">Cell division</keyword>
<evidence type="ECO:0000256" key="7">
    <source>
        <dbReference type="HAMAP-Rule" id="MF_00631"/>
    </source>
</evidence>
<dbReference type="Pfam" id="PF06781">
    <property type="entry name" value="CrgA"/>
    <property type="match status" value="2"/>
</dbReference>
<proteinExistence type="inferred from homology"/>
<feature type="transmembrane region" description="Helical" evidence="7">
    <location>
        <begin position="176"/>
        <end position="195"/>
    </location>
</feature>
<feature type="transmembrane region" description="Helical" evidence="7">
    <location>
        <begin position="146"/>
        <end position="170"/>
    </location>
</feature>
<dbReference type="GO" id="GO:0051301">
    <property type="term" value="P:cell division"/>
    <property type="evidence" value="ECO:0007669"/>
    <property type="project" value="UniProtKB-UniRule"/>
</dbReference>
<dbReference type="InterPro" id="IPR009619">
    <property type="entry name" value="CrgA"/>
</dbReference>
<feature type="compositionally biased region" description="Low complexity" evidence="8">
    <location>
        <begin position="19"/>
        <end position="50"/>
    </location>
</feature>
<keyword evidence="5 7" id="KW-0472">Membrane</keyword>
<feature type="transmembrane region" description="Helical" evidence="7">
    <location>
        <begin position="72"/>
        <end position="93"/>
    </location>
</feature>
<feature type="compositionally biased region" description="Basic and acidic residues" evidence="8">
    <location>
        <begin position="1"/>
        <end position="12"/>
    </location>
</feature>
<evidence type="ECO:0000256" key="3">
    <source>
        <dbReference type="ARBA" id="ARBA00022692"/>
    </source>
</evidence>
<dbReference type="HAMAP" id="MF_00631">
    <property type="entry name" value="CrgA"/>
    <property type="match status" value="1"/>
</dbReference>
<keyword evidence="1 7" id="KW-1003">Cell membrane</keyword>